<dbReference type="EMBL" id="QWET01000002">
    <property type="protein sequence ID" value="RIH66658.1"/>
    <property type="molecule type" value="Genomic_DNA"/>
</dbReference>
<sequence>MKSFVIKFYSNLIKLSQNDKTLLKNNNNVLLKNYRRYRIYFLANGSLTVWNKSFLAVCGEHPCFLCLSIFESLILHFLKDSLSIILLNTYRTGYHFFRKI</sequence>
<organism evidence="1 2">
    <name type="scientific">Mariniphaga sediminis</name>
    <dbReference type="NCBI Taxonomy" id="1628158"/>
    <lineage>
        <taxon>Bacteria</taxon>
        <taxon>Pseudomonadati</taxon>
        <taxon>Bacteroidota</taxon>
        <taxon>Bacteroidia</taxon>
        <taxon>Marinilabiliales</taxon>
        <taxon>Prolixibacteraceae</taxon>
        <taxon>Mariniphaga</taxon>
    </lineage>
</organism>
<evidence type="ECO:0000313" key="1">
    <source>
        <dbReference type="EMBL" id="RIH66658.1"/>
    </source>
</evidence>
<keyword evidence="2" id="KW-1185">Reference proteome</keyword>
<protein>
    <submittedName>
        <fullName evidence="1">Uncharacterized protein</fullName>
    </submittedName>
</protein>
<reference evidence="1 2" key="1">
    <citation type="journal article" date="2015" name="Int. J. Syst. Evol. Microbiol.">
        <title>Mariniphaga sediminis sp. nov., isolated from coastal sediment.</title>
        <authorList>
            <person name="Wang F.Q."/>
            <person name="Shen Q.Y."/>
            <person name="Chen G.J."/>
            <person name="Du Z.J."/>
        </authorList>
    </citation>
    <scope>NUCLEOTIDE SEQUENCE [LARGE SCALE GENOMIC DNA]</scope>
    <source>
        <strain evidence="1 2">SY21</strain>
    </source>
</reference>
<proteinExistence type="predicted"/>
<comment type="caution">
    <text evidence="1">The sequence shown here is derived from an EMBL/GenBank/DDBJ whole genome shotgun (WGS) entry which is preliminary data.</text>
</comment>
<name>A0A399D622_9BACT</name>
<gene>
    <name evidence="1" type="ORF">D1164_03405</name>
</gene>
<accession>A0A399D622</accession>
<evidence type="ECO:0000313" key="2">
    <source>
        <dbReference type="Proteomes" id="UP000266441"/>
    </source>
</evidence>
<dbReference type="Proteomes" id="UP000266441">
    <property type="component" value="Unassembled WGS sequence"/>
</dbReference>
<dbReference type="AlphaFoldDB" id="A0A399D622"/>